<comment type="caution">
    <text evidence="7">Lacks conserved residue(s) required for the propagation of feature annotation.</text>
</comment>
<feature type="binding site" evidence="7">
    <location>
        <position position="44"/>
    </location>
    <ligand>
        <name>a divalent metal cation</name>
        <dbReference type="ChEBI" id="CHEBI:60240"/>
    </ligand>
</feature>
<feature type="domain" description="2-C-methyl-D-erythritol 2,4-cyclodiphosphate synthase" evidence="9">
    <location>
        <begin position="3"/>
        <end position="156"/>
    </location>
</feature>
<feature type="binding site" evidence="7">
    <location>
        <position position="10"/>
    </location>
    <ligand>
        <name>a divalent metal cation</name>
        <dbReference type="ChEBI" id="CHEBI:60240"/>
    </ligand>
</feature>
<protein>
    <recommendedName>
        <fullName evidence="3 7">2-C-methyl-D-erythritol 2,4-cyclodiphosphate synthase</fullName>
        <shortName evidence="7">MECDP-synthase</shortName>
        <shortName evidence="7">MECPP-synthase</shortName>
        <shortName evidence="7">MECPS</shortName>
        <ecNumber evidence="3 7">4.6.1.12</ecNumber>
    </recommendedName>
</protein>
<dbReference type="HAMAP" id="MF_00107">
    <property type="entry name" value="IspF"/>
    <property type="match status" value="1"/>
</dbReference>
<feature type="binding site" evidence="7">
    <location>
        <begin position="58"/>
        <end position="60"/>
    </location>
    <ligand>
        <name>4-CDP-2-C-methyl-D-erythritol 2-phosphate</name>
        <dbReference type="ChEBI" id="CHEBI:57919"/>
    </ligand>
</feature>
<evidence type="ECO:0000256" key="3">
    <source>
        <dbReference type="ARBA" id="ARBA00012579"/>
    </source>
</evidence>
<comment type="pathway">
    <text evidence="2 7">Isoprenoid biosynthesis; isopentenyl diphosphate biosynthesis via DXP pathway; isopentenyl diphosphate from 1-deoxy-D-xylulose 5-phosphate: step 4/6.</text>
</comment>
<proteinExistence type="inferred from homology"/>
<feature type="binding site" evidence="7">
    <location>
        <position position="144"/>
    </location>
    <ligand>
        <name>4-CDP-2-C-methyl-D-erythritol 2-phosphate</name>
        <dbReference type="ChEBI" id="CHEBI:57919"/>
    </ligand>
</feature>
<dbReference type="PANTHER" id="PTHR43181">
    <property type="entry name" value="2-C-METHYL-D-ERYTHRITOL 2,4-CYCLODIPHOSPHATE SYNTHASE, CHLOROPLASTIC"/>
    <property type="match status" value="1"/>
</dbReference>
<feature type="binding site" evidence="7">
    <location>
        <begin position="36"/>
        <end position="37"/>
    </location>
    <ligand>
        <name>4-CDP-2-C-methyl-D-erythritol 2-phosphate</name>
        <dbReference type="ChEBI" id="CHEBI:57919"/>
    </ligand>
</feature>
<reference evidence="10" key="1">
    <citation type="journal article" date="2020" name="mSystems">
        <title>Genome- and Community-Level Interaction Insights into Carbon Utilization and Element Cycling Functions of Hydrothermarchaeota in Hydrothermal Sediment.</title>
        <authorList>
            <person name="Zhou Z."/>
            <person name="Liu Y."/>
            <person name="Xu W."/>
            <person name="Pan J."/>
            <person name="Luo Z.H."/>
            <person name="Li M."/>
        </authorList>
    </citation>
    <scope>NUCLEOTIDE SEQUENCE [LARGE SCALE GENOMIC DNA]</scope>
    <source>
        <strain evidence="10">SpSt-381</strain>
    </source>
</reference>
<dbReference type="CDD" id="cd00554">
    <property type="entry name" value="MECDP_synthase"/>
    <property type="match status" value="1"/>
</dbReference>
<dbReference type="GO" id="GO:0016114">
    <property type="term" value="P:terpenoid biosynthetic process"/>
    <property type="evidence" value="ECO:0007669"/>
    <property type="project" value="InterPro"/>
</dbReference>
<dbReference type="InterPro" id="IPR036571">
    <property type="entry name" value="MECDP_synthase_sf"/>
</dbReference>
<evidence type="ECO:0000259" key="9">
    <source>
        <dbReference type="Pfam" id="PF02542"/>
    </source>
</evidence>
<comment type="caution">
    <text evidence="10">The sequence shown here is derived from an EMBL/GenBank/DDBJ whole genome shotgun (WGS) entry which is preliminary data.</text>
</comment>
<dbReference type="PANTHER" id="PTHR43181:SF1">
    <property type="entry name" value="2-C-METHYL-D-ERYTHRITOL 2,4-CYCLODIPHOSPHATE SYNTHASE, CHLOROPLASTIC"/>
    <property type="match status" value="1"/>
</dbReference>
<comment type="catalytic activity">
    <reaction evidence="1 7 8">
        <text>4-CDP-2-C-methyl-D-erythritol 2-phosphate = 2-C-methyl-D-erythritol 2,4-cyclic diphosphate + CMP</text>
        <dbReference type="Rhea" id="RHEA:23864"/>
        <dbReference type="ChEBI" id="CHEBI:57919"/>
        <dbReference type="ChEBI" id="CHEBI:58483"/>
        <dbReference type="ChEBI" id="CHEBI:60377"/>
        <dbReference type="EC" id="4.6.1.12"/>
    </reaction>
</comment>
<dbReference type="GO" id="GO:0019288">
    <property type="term" value="P:isopentenyl diphosphate biosynthetic process, methylerythritol 4-phosphate pathway"/>
    <property type="evidence" value="ECO:0007669"/>
    <property type="project" value="UniProtKB-UniRule"/>
</dbReference>
<organism evidence="10">
    <name type="scientific">Eiseniibacteriota bacterium</name>
    <dbReference type="NCBI Taxonomy" id="2212470"/>
    <lineage>
        <taxon>Bacteria</taxon>
        <taxon>Candidatus Eiseniibacteriota</taxon>
    </lineage>
</organism>
<feature type="site" description="Transition state stabilizer" evidence="7">
    <location>
        <position position="36"/>
    </location>
</feature>
<feature type="binding site" evidence="7">
    <location>
        <begin position="10"/>
        <end position="12"/>
    </location>
    <ligand>
        <name>4-CDP-2-C-methyl-D-erythritol 2-phosphate</name>
        <dbReference type="ChEBI" id="CHEBI:57919"/>
    </ligand>
</feature>
<comment type="similarity">
    <text evidence="7 8">Belongs to the IspF family.</text>
</comment>
<evidence type="ECO:0000256" key="2">
    <source>
        <dbReference type="ARBA" id="ARBA00004709"/>
    </source>
</evidence>
<dbReference type="Gene3D" id="3.30.1330.50">
    <property type="entry name" value="2-C-methyl-D-erythritol 2,4-cyclodiphosphate synthase"/>
    <property type="match status" value="1"/>
</dbReference>
<keyword evidence="5 7" id="KW-0414">Isoprene biosynthesis</keyword>
<evidence type="ECO:0000256" key="1">
    <source>
        <dbReference type="ARBA" id="ARBA00000200"/>
    </source>
</evidence>
<comment type="function">
    <text evidence="7">Involved in the biosynthesis of isopentenyl diphosphate (IPP) and dimethylallyl diphosphate (DMAPP), two major building blocks of isoprenoid compounds. Catalyzes the conversion of 4-diphosphocytidyl-2-C-methyl-D-erythritol 2-phosphate (CDP-ME2P) to 2-C-methyl-D-erythritol 2,4-cyclodiphosphate (ME-CPP) with a corresponding release of cytidine 5-monophosphate (CMP).</text>
</comment>
<dbReference type="GO" id="GO:0008685">
    <property type="term" value="F:2-C-methyl-D-erythritol 2,4-cyclodiphosphate synthase activity"/>
    <property type="evidence" value="ECO:0007669"/>
    <property type="project" value="UniProtKB-UniRule"/>
</dbReference>
<comment type="subunit">
    <text evidence="7">Homotrimer.</text>
</comment>
<dbReference type="InterPro" id="IPR003526">
    <property type="entry name" value="MECDP_synthase"/>
</dbReference>
<accession>A0A832I373</accession>
<dbReference type="EMBL" id="DSQF01000024">
    <property type="protein sequence ID" value="HGZ44117.1"/>
    <property type="molecule type" value="Genomic_DNA"/>
</dbReference>
<feature type="binding site" evidence="7">
    <location>
        <begin position="134"/>
        <end position="137"/>
    </location>
    <ligand>
        <name>4-CDP-2-C-methyl-D-erythritol 2-phosphate</name>
        <dbReference type="ChEBI" id="CHEBI:57919"/>
    </ligand>
</feature>
<evidence type="ECO:0000256" key="6">
    <source>
        <dbReference type="ARBA" id="ARBA00023239"/>
    </source>
</evidence>
<dbReference type="PROSITE" id="PS01350">
    <property type="entry name" value="ISPF"/>
    <property type="match status" value="1"/>
</dbReference>
<sequence>MAVRVGIGYDVHRTAEGRPLVLGGVTFESPFGLEGHSDADVVCHAVADALLGALALGDIGTHFPPSDPTWRNASSLELLRLVRAMVEGHGARIVNVDTMVVCEAPRLAPRRDAMTVAIAQALRVGAQQVSIKATTHEGLGAIGRGEGIAAWAVAAVETA</sequence>
<feature type="binding site" evidence="7">
    <location>
        <position position="12"/>
    </location>
    <ligand>
        <name>a divalent metal cation</name>
        <dbReference type="ChEBI" id="CHEBI:60240"/>
    </ligand>
</feature>
<evidence type="ECO:0000313" key="10">
    <source>
        <dbReference type="EMBL" id="HGZ44117.1"/>
    </source>
</evidence>
<dbReference type="AlphaFoldDB" id="A0A832I373"/>
<name>A0A832I373_UNCEI</name>
<evidence type="ECO:0000256" key="8">
    <source>
        <dbReference type="RuleBase" id="RU004395"/>
    </source>
</evidence>
<dbReference type="NCBIfam" id="TIGR00151">
    <property type="entry name" value="ispF"/>
    <property type="match status" value="1"/>
</dbReference>
<dbReference type="FunFam" id="3.30.1330.50:FF:000003">
    <property type="entry name" value="2-C-methyl-D-erythritol 2,4-cyclodiphosphate synthase"/>
    <property type="match status" value="1"/>
</dbReference>
<dbReference type="GO" id="GO:0046872">
    <property type="term" value="F:metal ion binding"/>
    <property type="evidence" value="ECO:0007669"/>
    <property type="project" value="UniProtKB-KW"/>
</dbReference>
<evidence type="ECO:0000256" key="4">
    <source>
        <dbReference type="ARBA" id="ARBA00022723"/>
    </source>
</evidence>
<dbReference type="UniPathway" id="UPA00056">
    <property type="reaction ID" value="UER00095"/>
</dbReference>
<dbReference type="SUPFAM" id="SSF69765">
    <property type="entry name" value="IpsF-like"/>
    <property type="match status" value="1"/>
</dbReference>
<keyword evidence="4 7" id="KW-0479">Metal-binding</keyword>
<dbReference type="EC" id="4.6.1.12" evidence="3 7"/>
<dbReference type="Pfam" id="PF02542">
    <property type="entry name" value="YgbB"/>
    <property type="match status" value="1"/>
</dbReference>
<evidence type="ECO:0000256" key="5">
    <source>
        <dbReference type="ARBA" id="ARBA00023229"/>
    </source>
</evidence>
<keyword evidence="6 7" id="KW-0456">Lyase</keyword>
<dbReference type="InterPro" id="IPR020555">
    <property type="entry name" value="MECDP_synthase_CS"/>
</dbReference>
<feature type="site" description="Transition state stabilizer" evidence="7">
    <location>
        <position position="135"/>
    </location>
</feature>
<comment type="cofactor">
    <cofactor evidence="7">
        <name>a divalent metal cation</name>
        <dbReference type="ChEBI" id="CHEBI:60240"/>
    </cofactor>
    <text evidence="7">Binds 1 divalent metal cation per subunit.</text>
</comment>
<evidence type="ECO:0000256" key="7">
    <source>
        <dbReference type="HAMAP-Rule" id="MF_00107"/>
    </source>
</evidence>
<gene>
    <name evidence="7" type="primary">ispF</name>
    <name evidence="10" type="ORF">ENR23_11995</name>
</gene>